<gene>
    <name evidence="1" type="ORF">SCOCK_140057</name>
</gene>
<protein>
    <submittedName>
        <fullName evidence="1">Uncharacterized protein</fullName>
    </submittedName>
</protein>
<sequence length="109" mass="11696">MAAWKAAAQGVGTLADNLTKAGHELLKARQGMDTSLQFYDTTFDMLMAQDELHATWSGYVQNLMSRCDALKGQLTAAGGALCVSDKITEAEFDKLDDGYKDTPAACGQD</sequence>
<organism evidence="1 2">
    <name type="scientific">Actinacidiphila cocklensis</name>
    <dbReference type="NCBI Taxonomy" id="887465"/>
    <lineage>
        <taxon>Bacteria</taxon>
        <taxon>Bacillati</taxon>
        <taxon>Actinomycetota</taxon>
        <taxon>Actinomycetes</taxon>
        <taxon>Kitasatosporales</taxon>
        <taxon>Streptomycetaceae</taxon>
        <taxon>Actinacidiphila</taxon>
    </lineage>
</organism>
<dbReference type="Proteomes" id="UP001152519">
    <property type="component" value="Unassembled WGS sequence"/>
</dbReference>
<comment type="caution">
    <text evidence="1">The sequence shown here is derived from an EMBL/GenBank/DDBJ whole genome shotgun (WGS) entry which is preliminary data.</text>
</comment>
<dbReference type="EMBL" id="CAJSLV010000042">
    <property type="protein sequence ID" value="CAG6391859.1"/>
    <property type="molecule type" value="Genomic_DNA"/>
</dbReference>
<dbReference type="RefSeq" id="WP_251485791.1">
    <property type="nucleotide sequence ID" value="NZ_CAJSLV010000042.1"/>
</dbReference>
<evidence type="ECO:0000313" key="2">
    <source>
        <dbReference type="Proteomes" id="UP001152519"/>
    </source>
</evidence>
<evidence type="ECO:0000313" key="1">
    <source>
        <dbReference type="EMBL" id="CAG6391859.1"/>
    </source>
</evidence>
<name>A0A9W4GPR6_9ACTN</name>
<proteinExistence type="predicted"/>
<reference evidence="1" key="1">
    <citation type="submission" date="2021-05" db="EMBL/GenBank/DDBJ databases">
        <authorList>
            <person name="Arsene-Ploetze F."/>
        </authorList>
    </citation>
    <scope>NUCLEOTIDE SEQUENCE</scope>
    <source>
        <strain evidence="1">DSM 42138</strain>
    </source>
</reference>
<accession>A0A9W4GPR6</accession>
<keyword evidence="2" id="KW-1185">Reference proteome</keyword>
<dbReference type="AlphaFoldDB" id="A0A9W4GPR6"/>